<feature type="domain" description="FERM" evidence="15">
    <location>
        <begin position="3060"/>
        <end position="3368"/>
    </location>
</feature>
<feature type="compositionally biased region" description="Low complexity" evidence="13">
    <location>
        <begin position="695"/>
        <end position="706"/>
    </location>
</feature>
<dbReference type="SUPFAM" id="SSF47031">
    <property type="entry name" value="Second domain of FERM"/>
    <property type="match status" value="1"/>
</dbReference>
<feature type="compositionally biased region" description="Basic and acidic residues" evidence="13">
    <location>
        <begin position="480"/>
        <end position="489"/>
    </location>
</feature>
<feature type="domain" description="MyTH4" evidence="16">
    <location>
        <begin position="1788"/>
        <end position="1936"/>
    </location>
</feature>
<evidence type="ECO:0000256" key="7">
    <source>
        <dbReference type="ARBA" id="ARBA00022840"/>
    </source>
</evidence>
<dbReference type="PRINTS" id="PR00193">
    <property type="entry name" value="MYOSINHEAVY"/>
</dbReference>
<dbReference type="Gene3D" id="3.40.850.10">
    <property type="entry name" value="Kinesin motor domain"/>
    <property type="match status" value="1"/>
</dbReference>
<feature type="region of interest" description="Actin-binding" evidence="12">
    <location>
        <begin position="1459"/>
        <end position="1481"/>
    </location>
</feature>
<feature type="compositionally biased region" description="Pro residues" evidence="13">
    <location>
        <begin position="2265"/>
        <end position="2277"/>
    </location>
</feature>
<feature type="region of interest" description="Disordered" evidence="13">
    <location>
        <begin position="1"/>
        <end position="409"/>
    </location>
</feature>
<feature type="binding site" evidence="12">
    <location>
        <begin position="997"/>
        <end position="1004"/>
    </location>
    <ligand>
        <name>ATP</name>
        <dbReference type="ChEBI" id="CHEBI:30616"/>
    </ligand>
</feature>
<dbReference type="InterPro" id="IPR019748">
    <property type="entry name" value="FERM_central"/>
</dbReference>
<evidence type="ECO:0000256" key="4">
    <source>
        <dbReference type="ARBA" id="ARBA00022490"/>
    </source>
</evidence>
<dbReference type="GO" id="GO:0016459">
    <property type="term" value="C:myosin complex"/>
    <property type="evidence" value="ECO:0007669"/>
    <property type="project" value="UniProtKB-KW"/>
</dbReference>
<dbReference type="PROSITE" id="PS50002">
    <property type="entry name" value="SH3"/>
    <property type="match status" value="1"/>
</dbReference>
<dbReference type="PANTHER" id="PTHR22692">
    <property type="entry name" value="MYOSIN VII, XV"/>
    <property type="match status" value="1"/>
</dbReference>
<dbReference type="EMBL" id="REGW02000017">
    <property type="protein sequence ID" value="KAE8284564.1"/>
    <property type="molecule type" value="Genomic_DNA"/>
</dbReference>
<dbReference type="Gene3D" id="1.25.40.530">
    <property type="entry name" value="MyTH4 domain"/>
    <property type="match status" value="2"/>
</dbReference>
<protein>
    <submittedName>
        <fullName evidence="18">Unconventional myosin-XV Unconventional myosin-15</fullName>
    </submittedName>
</protein>
<keyword evidence="3 11" id="KW-0728">SH3 domain</keyword>
<feature type="compositionally biased region" description="Basic and acidic residues" evidence="13">
    <location>
        <begin position="138"/>
        <end position="150"/>
    </location>
</feature>
<dbReference type="Proteomes" id="UP000424527">
    <property type="component" value="Unassembled WGS sequence"/>
</dbReference>
<dbReference type="GO" id="GO:0005737">
    <property type="term" value="C:cytoplasm"/>
    <property type="evidence" value="ECO:0007669"/>
    <property type="project" value="UniProtKB-SubCell"/>
</dbReference>
<feature type="compositionally biased region" description="Basic and acidic residues" evidence="13">
    <location>
        <begin position="205"/>
        <end position="232"/>
    </location>
</feature>
<feature type="compositionally biased region" description="Basic and acidic residues" evidence="13">
    <location>
        <begin position="576"/>
        <end position="586"/>
    </location>
</feature>
<evidence type="ECO:0000259" key="15">
    <source>
        <dbReference type="PROSITE" id="PS50057"/>
    </source>
</evidence>
<dbReference type="InterPro" id="IPR027417">
    <property type="entry name" value="P-loop_NTPase"/>
</dbReference>
<evidence type="ECO:0000256" key="9">
    <source>
        <dbReference type="ARBA" id="ARBA00023175"/>
    </source>
</evidence>
<dbReference type="SMART" id="SM00139">
    <property type="entry name" value="MyTH4"/>
    <property type="match status" value="2"/>
</dbReference>
<evidence type="ECO:0000256" key="3">
    <source>
        <dbReference type="ARBA" id="ARBA00022443"/>
    </source>
</evidence>
<feature type="domain" description="SH3" evidence="14">
    <location>
        <begin position="2731"/>
        <end position="2792"/>
    </location>
</feature>
<evidence type="ECO:0000256" key="10">
    <source>
        <dbReference type="ARBA" id="ARBA00023203"/>
    </source>
</evidence>
<feature type="region of interest" description="Disordered" evidence="13">
    <location>
        <begin position="2805"/>
        <end position="2854"/>
    </location>
</feature>
<dbReference type="SMART" id="SM00326">
    <property type="entry name" value="SH3"/>
    <property type="match status" value="1"/>
</dbReference>
<feature type="region of interest" description="Disordered" evidence="13">
    <location>
        <begin position="2205"/>
        <end position="2524"/>
    </location>
</feature>
<feature type="region of interest" description="Disordered" evidence="13">
    <location>
        <begin position="745"/>
        <end position="782"/>
    </location>
</feature>
<evidence type="ECO:0000256" key="8">
    <source>
        <dbReference type="ARBA" id="ARBA00023123"/>
    </source>
</evidence>
<dbReference type="InterPro" id="IPR041795">
    <property type="entry name" value="MyoXV_FERM_C"/>
</dbReference>
<evidence type="ECO:0000256" key="13">
    <source>
        <dbReference type="SAM" id="MobiDB-lite"/>
    </source>
</evidence>
<dbReference type="Gene3D" id="2.30.30.40">
    <property type="entry name" value="SH3 Domains"/>
    <property type="match status" value="1"/>
</dbReference>
<dbReference type="Gene3D" id="6.20.240.20">
    <property type="match status" value="1"/>
</dbReference>
<feature type="compositionally biased region" description="Basic and acidic residues" evidence="13">
    <location>
        <begin position="68"/>
        <end position="82"/>
    </location>
</feature>
<dbReference type="PANTHER" id="PTHR22692:SF16">
    <property type="entry name" value="MYOSIN XVB"/>
    <property type="match status" value="1"/>
</dbReference>
<feature type="region of interest" description="Disordered" evidence="13">
    <location>
        <begin position="624"/>
        <end position="664"/>
    </location>
</feature>
<feature type="region of interest" description="Disordered" evidence="13">
    <location>
        <begin position="467"/>
        <end position="489"/>
    </location>
</feature>
<feature type="domain" description="MyTH4" evidence="16">
    <location>
        <begin position="2901"/>
        <end position="3054"/>
    </location>
</feature>
<comment type="similarity">
    <text evidence="2 12">Belongs to the TRAFAC class myosin-kinesin ATPase superfamily. Myosin family.</text>
</comment>
<reference evidence="18 19" key="1">
    <citation type="submission" date="2019-07" db="EMBL/GenBank/DDBJ databases">
        <title>Chromosome genome assembly for large yellow croaker.</title>
        <authorList>
            <person name="Xiao S."/>
        </authorList>
    </citation>
    <scope>NUCLEOTIDE SEQUENCE [LARGE SCALE GENOMIC DNA]</scope>
    <source>
        <strain evidence="18">JMULYC20181020</strain>
        <tissue evidence="18">Muscle</tissue>
    </source>
</reference>
<keyword evidence="8 12" id="KW-0518">Myosin</keyword>
<organism evidence="18 19">
    <name type="scientific">Larimichthys crocea</name>
    <name type="common">Large yellow croaker</name>
    <name type="synonym">Pseudosciaena crocea</name>
    <dbReference type="NCBI Taxonomy" id="215358"/>
    <lineage>
        <taxon>Eukaryota</taxon>
        <taxon>Metazoa</taxon>
        <taxon>Chordata</taxon>
        <taxon>Craniata</taxon>
        <taxon>Vertebrata</taxon>
        <taxon>Euteleostomi</taxon>
        <taxon>Actinopterygii</taxon>
        <taxon>Neopterygii</taxon>
        <taxon>Teleostei</taxon>
        <taxon>Neoteleostei</taxon>
        <taxon>Acanthomorphata</taxon>
        <taxon>Eupercaria</taxon>
        <taxon>Sciaenidae</taxon>
        <taxon>Larimichthys</taxon>
    </lineage>
</organism>
<evidence type="ECO:0000256" key="12">
    <source>
        <dbReference type="PROSITE-ProRule" id="PRU00782"/>
    </source>
</evidence>
<dbReference type="SUPFAM" id="SSF52540">
    <property type="entry name" value="P-loop containing nucleoside triphosphate hydrolases"/>
    <property type="match status" value="1"/>
</dbReference>
<evidence type="ECO:0000259" key="17">
    <source>
        <dbReference type="PROSITE" id="PS51456"/>
    </source>
</evidence>
<dbReference type="Pfam" id="PF00063">
    <property type="entry name" value="Myosin_head"/>
    <property type="match status" value="1"/>
</dbReference>
<feature type="compositionally biased region" description="Polar residues" evidence="13">
    <location>
        <begin position="86"/>
        <end position="101"/>
    </location>
</feature>
<feature type="compositionally biased region" description="Basic and acidic residues" evidence="13">
    <location>
        <begin position="303"/>
        <end position="348"/>
    </location>
</feature>
<dbReference type="InterPro" id="IPR038185">
    <property type="entry name" value="MyTH4_dom_sf"/>
</dbReference>
<gene>
    <name evidence="18" type="ORF">D5F01_LYC17898</name>
</gene>
<sequence>MSPVKSQGRTNATKQRTGATKKGNPSKNVRQKAPQPPSKGRNGKQKGKGNSPTLEDANTEVVKSNRRKTADQSKKSDLEQKGTQKKAGSTGNGTSANGRSQLSKKDSKITGGTNKPTKLKPSPKTPRTTQRKINKLPTKPENKRNDKGTESEEEESESNAGSSEEVTEEDASSDEKEEEEQDSNKETVEMQGSEESSEEEAEASDTQRDTEHTANEESDKELSEVPKSRSDSEVEPVTSSEEEEEEHKKETEVSKAVISEDKETAQEDSSQKPIDDKSSRRSRQSPRPSKPAQVSKYKMFKKTKADKQAEKAEKQRAKAEKQRLEKEAKQKAKEEKKNKKKQLKEDKLSSATEEIQSPKGCSFNKADTAKGKLAKKTKNIHEKDVPVEAGSDDHDDMEEEETEPTLTKAIKGQNRIMLLKAKGKDLKAMLEPEEQKNAGNVVKGRPQGLLLGKVKMASLRNKANKMLVKPEEETSEGEALDGRSSKPKERLIAQRKGIITLRRVSGWIQKNTPQGLSLRKKLSAWTKAIGVSRWLSLQVIKQKQGPRKCKGNILKHRMAMRVASKTSLATKKNRSLSKDKMAKEKASLQGKAGEGGEEVDPAGEKEVEAKYAVVLPRMNKLGKAKTAEVPQASPGPSAPSNTTGTPGELITSEPKPPKPGARLVLPVKPDLSLLKSIKKPFPGGLKSGGDVVERSPGSSGSLEGSSNTEDRNRTAAQDNQDGVSVLQAARRKLDPSQIKLTKMTLSRGPIGGGQTRAMGPDPEREAPAGIPRSTTQPFPNGEESMVMAGVRSLYEEEADREVAQLMGEGGTYAITQPEVHWAGNAQMSGDPQDWLRAENLLPHQTVEKLTKWTVYDDEGQARTVPAHNGRGPWESEDPTQEMLESRLISTQVLMPRSKQVIEVDEVEDLSQLEEVCESSVLLNLKKRFQRDCIYTYIGNMLLSINPFKPLSIYTEELRQKYQGKEQQRNPPHVYAIADAAFSQSQASTQEQCIIISGQSGSGKTEATKLIVHYLSSMYQGRNDNLRQPMEVFSILESFGNAKTILNNNSSRFGKYLHIHILHGFVVGTSLSKYLLEKSRVVFQANEERNYHVFYELLAGMNDWDKQELYLQGAETYYYLNQGGCCELKGKQDKQDFQLLVQCFETIGLHADQISTVWAILSSILQLGNMCFSSYESESFEVARIFSEAEARRVGGLLQISSEALQTVITHRVTETTYDRIYCPLSVESAIESRDAIAKALYSVLFDWLLEQINDWLSPTEMDSTVGIVDIYGFEDLGVNSFEQLCINFANEQLQHFVNKAVISQEQEEYSAEQIQWYPMALNNFHSCLELISSRPHGILRILDDQTCLPQATDHTFLQKCHYHHGNSPYYAKPKNPLPVFTVYHYAGAVTYQVHNFLNKNHDQFRTEVVELFARSRLKMVSELFRKVQDGYIQQRELGWRGKGLRQQPSTAASHFLQSLTELTTRLERCKTTFVRCLKPNYVKLPGIFDIDYVSGQLRHAGMLETIHIRKEGFPIRIQYSYFIERLCVNSPHLQVLDHLPVGRLIIEDDRIVCKLDNGLETMYRYGVLLTQRLNEATDRQQTVALLDMVGAEEGQYQLGLTKVFLKELLYQQLEERCSSTQTWAAIIIQRNIRGFLCRRNFRFFKQKAIIIQSHIRGHQARKHYKRLRQCITQFWAVMMITRNTIKRRHWRKALGSQLSQEFQEKNKGKAVTRAKSVSPGMDVGMLEIPAELSARLRSAAGRQNTSGVTEVAPPQVTAKHKLTLPADIDRYPFSRYAKSILKDSWCQPQGYPLQRPLTPLDPEDARTALEIYKLILRFTGESDLSGWQEQMLGNYIVEKSQSRPALRDEVLAQLVYHLWGLQDERHSLRGWLLLVCCLSAFTPSPTLDKHLLKYVSDQGPGEYRSLCQHKLLTSLQLPAPAARTYPPTQLEWTTNQRKGAMVLDIHTFDDETLTTEVDSWTTGEQLASWLLHHRGVLEAVQGWSVSLVTDEGWSDLAGTDFVMDLLAGAEADVIPPPGTPSSTHSDYLFSHGDRMPATDLDDFIPPAPPMQAPGLPPFEARPWAGDYPQEGRRREFDAFVDDLFDPVFDQGPPDMERVDMLNRRMRGGGGIGPMNRGMYGTGMPMSMPSYPMGNPSMPSYGATPMMPSMPAMQTMPDFYTGMMMPQVSMASPPVADPMQMAATQQALINQQAFLMAQQMTMQAMNLSQQQTEEQTKKQEEKKRKEQQKQREEERKEEQRKREEERKEDERQRRRRSERQTRERTPPPSPESPSPPPARAKASAPKRSSSRRNPEPEPESESDLPDPSDLQSFKDKREFFQKIGKSKAQKPMPPTPSPQRQQQPSPPLLRRPRTPPAREADPQKAPVPAPLGKSQPQPTSKIREIIKQYNSRPQPEAKPFEPVRPTARHFVKKSDPKAEALAKLRNKGPAPQEKKQWMPPPPVAKREQPRPQTPPPPRQSPPSTRGRVISSNMKQKQRSLEDLFGSQRSRQAQPPPPDSPPPPQQPAPIYQDIPDPPPMAAPCLGDVMPDEDAVRSKLHRFLANVYFSYSKMPGKLFLRKEVFYPKEIFNRPYILNLLCEQIMRDTYSDSCVRISREERRKMKDLLANFNVGSSISTIQNDNMKKRIIMAARDNWENYFSRLFPVKTDIADTQILGVSHRGIRILKVIRASGINPQHLRLLRSYSFAEVLSVRLQGADKVEVELKGENLVLQSCRAPQIVAMIQLFHQELIKDSGHVVALKSFVTDDKSLLSFKKGDIIKLLPMQGLQAGWLCGTMGVRSGLFPEDHTQPSAAPDYHCLHLDRRDDRRKSMKAAKPTGYKEPASGPISRSMGSADSAQQSRQSSGPGLVRTSVQSSVQNSVQGSVQEFQTHSGMTDFAVKFFRVATTGLPVSGRNFSEAVQHTEAPIQESLILYNDAEINDLSVECFMNVMQFMGDMPMKKNNTQSDCLNYVLLLGKEKELLRDEIYCQVIKQTTNNPTKANCTHGWQMLIMVTGFFPCSSTLQPYVTHHLQDISQDQEHPYGELASMCQDNLQRSLSFGGRRNIPSHVEMEAILAGKTSRRISIQLPGGVDFAVKIRSFSVAQDVTVDFCNEMGISDPAEVKEFSILANRHQEGVLRPLHAEEYLFDFLLDDGSIFFSLKRVMWTSALNFSSELYVEFHYQQLLCDYLNGKMMLAAGGSPSIQHIAELSALQHVAQGLQHQPSLPEIRQYLPSQDGLSSKVEEILSFCHGQIAAMHSFSPQDAKIQFIELLTTLPLFGSNIFLAQKVSQRGCPSPCLISISQQGVLFLHPKTQEQVFQIPLASLQSMRTIRPKKLSKVPSMDIHYGNPNRPKKVTIHLKQAKELCHILAMIMEDLIRPPVNSSISNRL</sequence>
<dbReference type="Gene3D" id="1.10.10.820">
    <property type="match status" value="1"/>
</dbReference>
<keyword evidence="4" id="KW-0963">Cytoplasm</keyword>
<feature type="compositionally biased region" description="Basic and acidic residues" evidence="13">
    <location>
        <begin position="2213"/>
        <end position="2264"/>
    </location>
</feature>
<feature type="compositionally biased region" description="Polar residues" evidence="13">
    <location>
        <begin position="1"/>
        <end position="28"/>
    </location>
</feature>
<dbReference type="GO" id="GO:0003779">
    <property type="term" value="F:actin binding"/>
    <property type="evidence" value="ECO:0007669"/>
    <property type="project" value="UniProtKB-KW"/>
</dbReference>
<dbReference type="InterPro" id="IPR051567">
    <property type="entry name" value="Unconventional_Myosin_ATPase"/>
</dbReference>
<feature type="compositionally biased region" description="Acidic residues" evidence="13">
    <location>
        <begin position="165"/>
        <end position="181"/>
    </location>
</feature>
<dbReference type="PROSITE" id="PS51016">
    <property type="entry name" value="MYTH4"/>
    <property type="match status" value="2"/>
</dbReference>
<dbReference type="Pfam" id="PF00373">
    <property type="entry name" value="FERM_M"/>
    <property type="match status" value="1"/>
</dbReference>
<dbReference type="CDD" id="cd13201">
    <property type="entry name" value="FERM_C_MyoXV"/>
    <property type="match status" value="1"/>
</dbReference>
<feature type="compositionally biased region" description="Basic and acidic residues" evidence="13">
    <location>
        <begin position="246"/>
        <end position="279"/>
    </location>
</feature>
<dbReference type="Gene3D" id="1.20.120.720">
    <property type="entry name" value="Myosin VI head, motor domain, U50 subdomain"/>
    <property type="match status" value="1"/>
</dbReference>
<evidence type="ECO:0000256" key="11">
    <source>
        <dbReference type="PROSITE-ProRule" id="PRU00192"/>
    </source>
</evidence>
<evidence type="ECO:0000256" key="2">
    <source>
        <dbReference type="ARBA" id="ARBA00008314"/>
    </source>
</evidence>
<keyword evidence="19" id="KW-1185">Reference proteome</keyword>
<feature type="compositionally biased region" description="Basic and acidic residues" evidence="13">
    <location>
        <begin position="2411"/>
        <end position="2421"/>
    </location>
</feature>
<evidence type="ECO:0000256" key="6">
    <source>
        <dbReference type="ARBA" id="ARBA00022741"/>
    </source>
</evidence>
<dbReference type="GO" id="GO:0003774">
    <property type="term" value="F:cytoskeletal motor activity"/>
    <property type="evidence" value="ECO:0007669"/>
    <property type="project" value="UniProtKB-UniRule"/>
</dbReference>
<name>A0A6G0HZF3_LARCR</name>
<keyword evidence="7 12" id="KW-0067">ATP-binding</keyword>
<dbReference type="Pfam" id="PF26570">
    <property type="entry name" value="MYO15"/>
    <property type="match status" value="1"/>
</dbReference>
<feature type="region of interest" description="Disordered" evidence="13">
    <location>
        <begin position="564"/>
        <end position="603"/>
    </location>
</feature>
<dbReference type="InterPro" id="IPR036961">
    <property type="entry name" value="Kinesin_motor_dom_sf"/>
</dbReference>
<evidence type="ECO:0000259" key="14">
    <source>
        <dbReference type="PROSITE" id="PS50002"/>
    </source>
</evidence>
<evidence type="ECO:0000256" key="5">
    <source>
        <dbReference type="ARBA" id="ARBA00022737"/>
    </source>
</evidence>
<evidence type="ECO:0000313" key="19">
    <source>
        <dbReference type="Proteomes" id="UP000424527"/>
    </source>
</evidence>
<keyword evidence="9 12" id="KW-0505">Motor protein</keyword>
<dbReference type="FunFam" id="1.10.10.820:FF:000001">
    <property type="entry name" value="Myosin heavy chain"/>
    <property type="match status" value="1"/>
</dbReference>
<dbReference type="PROSITE" id="PS51456">
    <property type="entry name" value="MYOSIN_MOTOR"/>
    <property type="match status" value="1"/>
</dbReference>
<feature type="compositionally biased region" description="Pro residues" evidence="13">
    <location>
        <begin position="2450"/>
        <end position="2459"/>
    </location>
</feature>
<feature type="compositionally biased region" description="Acidic residues" evidence="13">
    <location>
        <begin position="393"/>
        <end position="403"/>
    </location>
</feature>
<dbReference type="InterPro" id="IPR001452">
    <property type="entry name" value="SH3_domain"/>
</dbReference>
<dbReference type="InterPro" id="IPR036028">
    <property type="entry name" value="SH3-like_dom_sf"/>
</dbReference>
<dbReference type="InterPro" id="IPR035963">
    <property type="entry name" value="FERM_2"/>
</dbReference>
<keyword evidence="5" id="KW-0677">Repeat</keyword>
<dbReference type="InterPro" id="IPR000857">
    <property type="entry name" value="MyTH4_dom"/>
</dbReference>
<dbReference type="SUPFAM" id="SSF50044">
    <property type="entry name" value="SH3-domain"/>
    <property type="match status" value="1"/>
</dbReference>
<accession>A0A6G0HZF3</accession>
<dbReference type="InterPro" id="IPR001609">
    <property type="entry name" value="Myosin_head_motor_dom-like"/>
</dbReference>
<dbReference type="Pfam" id="PF00612">
    <property type="entry name" value="IQ"/>
    <property type="match status" value="2"/>
</dbReference>
<feature type="region of interest" description="Disordered" evidence="13">
    <location>
        <begin position="679"/>
        <end position="724"/>
    </location>
</feature>
<proteinExistence type="inferred from homology"/>
<evidence type="ECO:0000259" key="16">
    <source>
        <dbReference type="PROSITE" id="PS51016"/>
    </source>
</evidence>
<dbReference type="GO" id="GO:0005524">
    <property type="term" value="F:ATP binding"/>
    <property type="evidence" value="ECO:0007669"/>
    <property type="project" value="UniProtKB-UniRule"/>
</dbReference>
<dbReference type="InterPro" id="IPR019749">
    <property type="entry name" value="Band_41_domain"/>
</dbReference>
<feature type="compositionally biased region" description="Acidic residues" evidence="13">
    <location>
        <begin position="2295"/>
        <end position="2305"/>
    </location>
</feature>
<feature type="compositionally biased region" description="Low complexity" evidence="13">
    <location>
        <begin position="2832"/>
        <end position="2843"/>
    </location>
</feature>
<dbReference type="CDD" id="cd14473">
    <property type="entry name" value="FERM_B-lobe"/>
    <property type="match status" value="1"/>
</dbReference>
<feature type="compositionally biased region" description="Pro residues" evidence="13">
    <location>
        <begin position="2492"/>
        <end position="2505"/>
    </location>
</feature>
<dbReference type="InterPro" id="IPR059004">
    <property type="entry name" value="MYO15"/>
</dbReference>
<feature type="domain" description="Myosin motor" evidence="17">
    <location>
        <begin position="904"/>
        <end position="1618"/>
    </location>
</feature>
<dbReference type="Gene3D" id="1.20.58.530">
    <property type="match status" value="1"/>
</dbReference>
<dbReference type="Pfam" id="PF07653">
    <property type="entry name" value="SH3_2"/>
    <property type="match status" value="1"/>
</dbReference>
<dbReference type="Gene3D" id="1.20.5.190">
    <property type="match status" value="1"/>
</dbReference>
<dbReference type="Pfam" id="PF00784">
    <property type="entry name" value="MyTH4"/>
    <property type="match status" value="2"/>
</dbReference>
<dbReference type="PROSITE" id="PS50096">
    <property type="entry name" value="IQ"/>
    <property type="match status" value="2"/>
</dbReference>
<dbReference type="SMART" id="SM00015">
    <property type="entry name" value="IQ"/>
    <property type="match status" value="2"/>
</dbReference>
<dbReference type="SMART" id="SM00242">
    <property type="entry name" value="MYSc"/>
    <property type="match status" value="1"/>
</dbReference>
<dbReference type="InterPro" id="IPR000048">
    <property type="entry name" value="IQ_motif_EF-hand-BS"/>
</dbReference>
<evidence type="ECO:0000313" key="18">
    <source>
        <dbReference type="EMBL" id="KAE8284564.1"/>
    </source>
</evidence>
<keyword evidence="10 12" id="KW-0009">Actin-binding</keyword>
<feature type="compositionally biased region" description="Low complexity" evidence="13">
    <location>
        <begin position="115"/>
        <end position="128"/>
    </location>
</feature>
<comment type="subcellular location">
    <subcellularLocation>
        <location evidence="1">Cytoplasm</location>
    </subcellularLocation>
</comment>
<comment type="caution">
    <text evidence="18">The sequence shown here is derived from an EMBL/GenBank/DDBJ whole genome shotgun (WGS) entry which is preliminary data.</text>
</comment>
<dbReference type="PROSITE" id="PS50057">
    <property type="entry name" value="FERM_3"/>
    <property type="match status" value="1"/>
</dbReference>
<dbReference type="InterPro" id="IPR000299">
    <property type="entry name" value="FERM_domain"/>
</dbReference>
<keyword evidence="6 12" id="KW-0547">Nucleotide-binding</keyword>
<evidence type="ECO:0000256" key="1">
    <source>
        <dbReference type="ARBA" id="ARBA00004496"/>
    </source>
</evidence>
<dbReference type="SMART" id="SM00295">
    <property type="entry name" value="B41"/>
    <property type="match status" value="1"/>
</dbReference>